<dbReference type="Proteomes" id="UP000799439">
    <property type="component" value="Unassembled WGS sequence"/>
</dbReference>
<dbReference type="OrthoDB" id="194443at2759"/>
<reference evidence="1" key="1">
    <citation type="journal article" date="2020" name="Stud. Mycol.">
        <title>101 Dothideomycetes genomes: a test case for predicting lifestyles and emergence of pathogens.</title>
        <authorList>
            <person name="Haridas S."/>
            <person name="Albert R."/>
            <person name="Binder M."/>
            <person name="Bloem J."/>
            <person name="Labutti K."/>
            <person name="Salamov A."/>
            <person name="Andreopoulos B."/>
            <person name="Baker S."/>
            <person name="Barry K."/>
            <person name="Bills G."/>
            <person name="Bluhm B."/>
            <person name="Cannon C."/>
            <person name="Castanera R."/>
            <person name="Culley D."/>
            <person name="Daum C."/>
            <person name="Ezra D."/>
            <person name="Gonzalez J."/>
            <person name="Henrissat B."/>
            <person name="Kuo A."/>
            <person name="Liang C."/>
            <person name="Lipzen A."/>
            <person name="Lutzoni F."/>
            <person name="Magnuson J."/>
            <person name="Mondo S."/>
            <person name="Nolan M."/>
            <person name="Ohm R."/>
            <person name="Pangilinan J."/>
            <person name="Park H.-J."/>
            <person name="Ramirez L."/>
            <person name="Alfaro M."/>
            <person name="Sun H."/>
            <person name="Tritt A."/>
            <person name="Yoshinaga Y."/>
            <person name="Zwiers L.-H."/>
            <person name="Turgeon B."/>
            <person name="Goodwin S."/>
            <person name="Spatafora J."/>
            <person name="Crous P."/>
            <person name="Grigoriev I."/>
        </authorList>
    </citation>
    <scope>NUCLEOTIDE SEQUENCE</scope>
    <source>
        <strain evidence="1">CBS 260.36</strain>
    </source>
</reference>
<evidence type="ECO:0008006" key="3">
    <source>
        <dbReference type="Google" id="ProtNLM"/>
    </source>
</evidence>
<gene>
    <name evidence="1" type="ORF">K461DRAFT_275119</name>
</gene>
<comment type="caution">
    <text evidence="1">The sequence shown here is derived from an EMBL/GenBank/DDBJ whole genome shotgun (WGS) entry which is preliminary data.</text>
</comment>
<keyword evidence="2" id="KW-1185">Reference proteome</keyword>
<dbReference type="EMBL" id="ML996082">
    <property type="protein sequence ID" value="KAF2156044.1"/>
    <property type="molecule type" value="Genomic_DNA"/>
</dbReference>
<protein>
    <recommendedName>
        <fullName evidence="3">BTB domain-containing protein</fullName>
    </recommendedName>
</protein>
<evidence type="ECO:0000313" key="2">
    <source>
        <dbReference type="Proteomes" id="UP000799439"/>
    </source>
</evidence>
<dbReference type="AlphaFoldDB" id="A0A9P4MNA6"/>
<proteinExistence type="predicted"/>
<evidence type="ECO:0000313" key="1">
    <source>
        <dbReference type="EMBL" id="KAF2156044.1"/>
    </source>
</evidence>
<sequence length="215" mass="25059">MESALSTRWRAQPLRLGNVSDIHEISRHDLPEQDPECFAIYVNYLHTGEISFKHKAGHQSWEILFQAYFLGNYLEDESFRNAVMDYLSDEADSATIRGSNQTTAWFPTASLAYRCTSSGSPLRSWLRDLHVWGWQGQFVAKLEARGIEPPFQFLRDVLEEIKQYWDSIYSKGESEFAPWNLENKCEYHEHTSNISRVRCSKELSPTDWLDLNLRS</sequence>
<name>A0A9P4MNA6_9PEZI</name>
<accession>A0A9P4MNA6</accession>
<organism evidence="1 2">
    <name type="scientific">Myriangium duriaei CBS 260.36</name>
    <dbReference type="NCBI Taxonomy" id="1168546"/>
    <lineage>
        <taxon>Eukaryota</taxon>
        <taxon>Fungi</taxon>
        <taxon>Dikarya</taxon>
        <taxon>Ascomycota</taxon>
        <taxon>Pezizomycotina</taxon>
        <taxon>Dothideomycetes</taxon>
        <taxon>Dothideomycetidae</taxon>
        <taxon>Myriangiales</taxon>
        <taxon>Myriangiaceae</taxon>
        <taxon>Myriangium</taxon>
    </lineage>
</organism>